<evidence type="ECO:0000313" key="3">
    <source>
        <dbReference type="Proteomes" id="UP000327013"/>
    </source>
</evidence>
<evidence type="ECO:0000313" key="2">
    <source>
        <dbReference type="EMBL" id="KAB8648481.1"/>
    </source>
</evidence>
<feature type="region of interest" description="Disordered" evidence="1">
    <location>
        <begin position="194"/>
        <end position="237"/>
    </location>
</feature>
<protein>
    <submittedName>
        <fullName evidence="2">Uncharacterized protein</fullName>
    </submittedName>
</protein>
<keyword evidence="3" id="KW-1185">Reference proteome</keyword>
<dbReference type="EMBL" id="VIBQ01000080">
    <property type="protein sequence ID" value="KAB8648481.1"/>
    <property type="molecule type" value="Genomic_DNA"/>
</dbReference>
<gene>
    <name evidence="2" type="ORF">FH972_026137</name>
</gene>
<dbReference type="Pfam" id="PF10309">
    <property type="entry name" value="NCBP3"/>
    <property type="match status" value="1"/>
</dbReference>
<reference evidence="2 3" key="1">
    <citation type="submission" date="2019-06" db="EMBL/GenBank/DDBJ databases">
        <title>A chromosomal-level reference genome of Carpinus fangiana (Coryloideae, Betulaceae).</title>
        <authorList>
            <person name="Yang X."/>
            <person name="Wang Z."/>
            <person name="Zhang L."/>
            <person name="Hao G."/>
            <person name="Liu J."/>
            <person name="Yang Y."/>
        </authorList>
    </citation>
    <scope>NUCLEOTIDE SEQUENCE [LARGE SCALE GENOMIC DNA]</scope>
    <source>
        <strain evidence="2">Cfa_2016G</strain>
        <tissue evidence="2">Leaf</tissue>
    </source>
</reference>
<dbReference type="AlphaFoldDB" id="A0A5N6L395"/>
<dbReference type="PANTHER" id="PTHR16291">
    <property type="entry name" value="NUCLEAR CAP-BINDING PROTEIN SUBUNIT 3"/>
    <property type="match status" value="1"/>
</dbReference>
<feature type="compositionally biased region" description="Acidic residues" evidence="1">
    <location>
        <begin position="228"/>
        <end position="237"/>
    </location>
</feature>
<dbReference type="OrthoDB" id="422106at2759"/>
<organism evidence="2 3">
    <name type="scientific">Carpinus fangiana</name>
    <dbReference type="NCBI Taxonomy" id="176857"/>
    <lineage>
        <taxon>Eukaryota</taxon>
        <taxon>Viridiplantae</taxon>
        <taxon>Streptophyta</taxon>
        <taxon>Embryophyta</taxon>
        <taxon>Tracheophyta</taxon>
        <taxon>Spermatophyta</taxon>
        <taxon>Magnoliopsida</taxon>
        <taxon>eudicotyledons</taxon>
        <taxon>Gunneridae</taxon>
        <taxon>Pentapetalae</taxon>
        <taxon>rosids</taxon>
        <taxon>fabids</taxon>
        <taxon>Fagales</taxon>
        <taxon>Betulaceae</taxon>
        <taxon>Carpinus</taxon>
    </lineage>
</organism>
<name>A0A5N6L395_9ROSI</name>
<dbReference type="Proteomes" id="UP000327013">
    <property type="component" value="Unassembled WGS sequence"/>
</dbReference>
<dbReference type="GO" id="GO:0003729">
    <property type="term" value="F:mRNA binding"/>
    <property type="evidence" value="ECO:0007669"/>
    <property type="project" value="InterPro"/>
</dbReference>
<feature type="compositionally biased region" description="Polar residues" evidence="1">
    <location>
        <begin position="469"/>
        <end position="479"/>
    </location>
</feature>
<evidence type="ECO:0000256" key="1">
    <source>
        <dbReference type="SAM" id="MobiDB-lite"/>
    </source>
</evidence>
<comment type="caution">
    <text evidence="2">The sequence shown here is derived from an EMBL/GenBank/DDBJ whole genome shotgun (WGS) entry which is preliminary data.</text>
</comment>
<dbReference type="GO" id="GO:0000340">
    <property type="term" value="F:RNA 7-methylguanosine cap binding"/>
    <property type="evidence" value="ECO:0007669"/>
    <property type="project" value="InterPro"/>
</dbReference>
<sequence length="523" mass="56710">MLGAGLSADLVDIYNHNLSSARLDHLRTRQHSLTTMNTSTMDVDMDIDLGGGPDEEVLEAESMAIEEAQANMTNANVGTAQTDLAPEKVNVRGLDHLTTDDIKAFAAEHFPSEDITRVEWVDDTSANIVYPSAEIAGRAILHFAQDASLSTDVLASQPLELRQAKLLSTHLDTPLQVRVALMTDVKAPRAREASRFYLLNPDKDPENRRNRDSNNRKGPRGPKRRRDEEEEVPFDVNMYDDDAGSLAARLDRPLTTSRLVRRKSDDILDRDHRSRSKRVRTGTVSGVGGDLFSDRLLGARRNSRPGSARLRDDRSASPLRAAGGDGRYGFSEDASGVREQGLSPNAYPSRELFPAGPAGRSGSAQGKELFPNHSTPQRADRELFPDGRGANGTPSSIHRRTDAFDANDETPEHVARSPLIKGRSLADRITRGGAGTPLEDRISKGGGGLESRITGGPETTADGGMSIRGSAQTDNSSPGLSIKGNAGKLNPRVRELFPEKADNSGKELFARVAPRRKAGDLFG</sequence>
<proteinExistence type="predicted"/>
<dbReference type="PANTHER" id="PTHR16291:SF0">
    <property type="entry name" value="NUCLEAR CAP-BINDING PROTEIN SUBUNIT 3"/>
    <property type="match status" value="1"/>
</dbReference>
<feature type="compositionally biased region" description="Basic and acidic residues" evidence="1">
    <location>
        <begin position="201"/>
        <end position="215"/>
    </location>
</feature>
<feature type="region of interest" description="Disordered" evidence="1">
    <location>
        <begin position="270"/>
        <end position="491"/>
    </location>
</feature>
<dbReference type="GO" id="GO:0005634">
    <property type="term" value="C:nucleus"/>
    <property type="evidence" value="ECO:0007669"/>
    <property type="project" value="TreeGrafter"/>
</dbReference>
<dbReference type="InterPro" id="IPR019416">
    <property type="entry name" value="NCBP3"/>
</dbReference>
<accession>A0A5N6L395</accession>